<sequence length="263" mass="28470">MSGDMHVIEAGEGRPLLCLHGWSCHGGFFGPQVEAFRSVARVVTPDLPGHGRTGRDGPALTIEAAADAVAGYIAERGFENVIIVGWSMGAHVAYAMIKRHGTSRLAGLVAIDMTPKVLNDDAWHLGLSDGLDAARNVGVRKSIEHHWPEIAPRIAKRIFARGLPADRDLLAFAEQQIAAADPAMLAPMWASLTAQDFRDTIGHIDIPVLLAHGARSALYGSDVARWQRDRLQNGRLVEFPRSGHAPHLEEPAAFRAMLSDFMG</sequence>
<evidence type="ECO:0000313" key="3">
    <source>
        <dbReference type="EMBL" id="MCT8972746.1"/>
    </source>
</evidence>
<accession>A0AAW5QXG5</accession>
<evidence type="ECO:0000256" key="1">
    <source>
        <dbReference type="ARBA" id="ARBA00022801"/>
    </source>
</evidence>
<dbReference type="SUPFAM" id="SSF53474">
    <property type="entry name" value="alpha/beta-Hydrolases"/>
    <property type="match status" value="1"/>
</dbReference>
<dbReference type="RefSeq" id="WP_261616321.1">
    <property type="nucleotide sequence ID" value="NZ_JALIDZ010000005.1"/>
</dbReference>
<dbReference type="GO" id="GO:0016020">
    <property type="term" value="C:membrane"/>
    <property type="evidence" value="ECO:0007669"/>
    <property type="project" value="TreeGrafter"/>
</dbReference>
<name>A0AAW5QXG5_9HYPH</name>
<reference evidence="3 4" key="1">
    <citation type="submission" date="2022-04" db="EMBL/GenBank/DDBJ databases">
        <authorList>
            <person name="Ye Y.-Q."/>
            <person name="Du Z.-J."/>
        </authorList>
    </citation>
    <scope>NUCLEOTIDE SEQUENCE [LARGE SCALE GENOMIC DNA]</scope>
    <source>
        <strain evidence="3 4">A6E488</strain>
    </source>
</reference>
<dbReference type="Pfam" id="PF12697">
    <property type="entry name" value="Abhydrolase_6"/>
    <property type="match status" value="1"/>
</dbReference>
<organism evidence="3 4">
    <name type="scientific">Microbaculum marinisediminis</name>
    <dbReference type="NCBI Taxonomy" id="2931392"/>
    <lineage>
        <taxon>Bacteria</taxon>
        <taxon>Pseudomonadati</taxon>
        <taxon>Pseudomonadota</taxon>
        <taxon>Alphaproteobacteria</taxon>
        <taxon>Hyphomicrobiales</taxon>
        <taxon>Tepidamorphaceae</taxon>
        <taxon>Microbaculum</taxon>
    </lineage>
</organism>
<dbReference type="Proteomes" id="UP001320898">
    <property type="component" value="Unassembled WGS sequence"/>
</dbReference>
<dbReference type="GO" id="GO:0016787">
    <property type="term" value="F:hydrolase activity"/>
    <property type="evidence" value="ECO:0007669"/>
    <property type="project" value="UniProtKB-KW"/>
</dbReference>
<dbReference type="EMBL" id="JALIDZ010000005">
    <property type="protein sequence ID" value="MCT8972746.1"/>
    <property type="molecule type" value="Genomic_DNA"/>
</dbReference>
<proteinExistence type="predicted"/>
<feature type="domain" description="AB hydrolase-1" evidence="2">
    <location>
        <begin position="16"/>
        <end position="255"/>
    </location>
</feature>
<evidence type="ECO:0000313" key="4">
    <source>
        <dbReference type="Proteomes" id="UP001320898"/>
    </source>
</evidence>
<keyword evidence="1 3" id="KW-0378">Hydrolase</keyword>
<dbReference type="InterPro" id="IPR000073">
    <property type="entry name" value="AB_hydrolase_1"/>
</dbReference>
<evidence type="ECO:0000259" key="2">
    <source>
        <dbReference type="Pfam" id="PF12697"/>
    </source>
</evidence>
<comment type="caution">
    <text evidence="3">The sequence shown here is derived from an EMBL/GenBank/DDBJ whole genome shotgun (WGS) entry which is preliminary data.</text>
</comment>
<keyword evidence="4" id="KW-1185">Reference proteome</keyword>
<dbReference type="PANTHER" id="PTHR43798:SF31">
    <property type="entry name" value="AB HYDROLASE SUPERFAMILY PROTEIN YCLE"/>
    <property type="match status" value="1"/>
</dbReference>
<gene>
    <name evidence="3" type="ORF">MUB46_12845</name>
</gene>
<dbReference type="InterPro" id="IPR050266">
    <property type="entry name" value="AB_hydrolase_sf"/>
</dbReference>
<dbReference type="InterPro" id="IPR029058">
    <property type="entry name" value="AB_hydrolase_fold"/>
</dbReference>
<dbReference type="AlphaFoldDB" id="A0AAW5QXG5"/>
<dbReference type="Gene3D" id="3.40.50.1820">
    <property type="entry name" value="alpha/beta hydrolase"/>
    <property type="match status" value="1"/>
</dbReference>
<protein>
    <submittedName>
        <fullName evidence="3">Alpha/beta hydrolase</fullName>
    </submittedName>
</protein>
<dbReference type="PANTHER" id="PTHR43798">
    <property type="entry name" value="MONOACYLGLYCEROL LIPASE"/>
    <property type="match status" value="1"/>
</dbReference>